<organism evidence="1 2">
    <name type="scientific">Ephemerocybe angulata</name>
    <dbReference type="NCBI Taxonomy" id="980116"/>
    <lineage>
        <taxon>Eukaryota</taxon>
        <taxon>Fungi</taxon>
        <taxon>Dikarya</taxon>
        <taxon>Basidiomycota</taxon>
        <taxon>Agaricomycotina</taxon>
        <taxon>Agaricomycetes</taxon>
        <taxon>Agaricomycetidae</taxon>
        <taxon>Agaricales</taxon>
        <taxon>Agaricineae</taxon>
        <taxon>Psathyrellaceae</taxon>
        <taxon>Ephemerocybe</taxon>
    </lineage>
</organism>
<sequence>TWNKHALCTESSQRPEKLFMFGLMEQGAQGIRTWQVPSQVDEEAEDYATFGVDWEFLNTSIEQPASPLAPFDQ</sequence>
<comment type="caution">
    <text evidence="1">The sequence shown here is derived from an EMBL/GenBank/DDBJ whole genome shotgun (WGS) entry which is preliminary data.</text>
</comment>
<evidence type="ECO:0000313" key="2">
    <source>
        <dbReference type="Proteomes" id="UP000521943"/>
    </source>
</evidence>
<name>A0A8H6LVX2_9AGAR</name>
<dbReference type="Proteomes" id="UP000521943">
    <property type="component" value="Unassembled WGS sequence"/>
</dbReference>
<proteinExistence type="predicted"/>
<accession>A0A8H6LVX2</accession>
<keyword evidence="2" id="KW-1185">Reference proteome</keyword>
<feature type="non-terminal residue" evidence="1">
    <location>
        <position position="1"/>
    </location>
</feature>
<reference evidence="1 2" key="1">
    <citation type="submission" date="2020-07" db="EMBL/GenBank/DDBJ databases">
        <title>Comparative genomics of pyrophilous fungi reveals a link between fire events and developmental genes.</title>
        <authorList>
            <consortium name="DOE Joint Genome Institute"/>
            <person name="Steindorff A.S."/>
            <person name="Carver A."/>
            <person name="Calhoun S."/>
            <person name="Stillman K."/>
            <person name="Liu H."/>
            <person name="Lipzen A."/>
            <person name="Pangilinan J."/>
            <person name="Labutti K."/>
            <person name="Bruns T.D."/>
            <person name="Grigoriev I.V."/>
        </authorList>
    </citation>
    <scope>NUCLEOTIDE SEQUENCE [LARGE SCALE GENOMIC DNA]</scope>
    <source>
        <strain evidence="1 2">CBS 144469</strain>
    </source>
</reference>
<dbReference type="EMBL" id="JACGCI010000173">
    <property type="protein sequence ID" value="KAF6742727.1"/>
    <property type="molecule type" value="Genomic_DNA"/>
</dbReference>
<dbReference type="OrthoDB" id="3353107at2759"/>
<dbReference type="AlphaFoldDB" id="A0A8H6LVX2"/>
<gene>
    <name evidence="1" type="ORF">DFP72DRAFT_829973</name>
</gene>
<protein>
    <submittedName>
        <fullName evidence="1">Uncharacterized protein</fullName>
    </submittedName>
</protein>
<evidence type="ECO:0000313" key="1">
    <source>
        <dbReference type="EMBL" id="KAF6742727.1"/>
    </source>
</evidence>